<evidence type="ECO:0000256" key="4">
    <source>
        <dbReference type="PROSITE-ProRule" id="PRU00335"/>
    </source>
</evidence>
<accession>A0ABV1GWM0</accession>
<dbReference type="RefSeq" id="WP_129650586.1">
    <property type="nucleotide sequence ID" value="NZ_JBBMFL010000005.1"/>
</dbReference>
<gene>
    <name evidence="6" type="ORF">WMO46_06525</name>
</gene>
<dbReference type="Pfam" id="PF00440">
    <property type="entry name" value="TetR_N"/>
    <property type="match status" value="1"/>
</dbReference>
<dbReference type="PANTHER" id="PTHR30055">
    <property type="entry name" value="HTH-TYPE TRANSCRIPTIONAL REGULATOR RUTR"/>
    <property type="match status" value="1"/>
</dbReference>
<keyword evidence="7" id="KW-1185">Reference proteome</keyword>
<evidence type="ECO:0000313" key="6">
    <source>
        <dbReference type="EMBL" id="MEQ2544601.1"/>
    </source>
</evidence>
<dbReference type="EMBL" id="JBBMFL010000005">
    <property type="protein sequence ID" value="MEQ2544601.1"/>
    <property type="molecule type" value="Genomic_DNA"/>
</dbReference>
<dbReference type="InterPro" id="IPR050109">
    <property type="entry name" value="HTH-type_TetR-like_transc_reg"/>
</dbReference>
<feature type="DNA-binding region" description="H-T-H motif" evidence="4">
    <location>
        <begin position="23"/>
        <end position="42"/>
    </location>
</feature>
<keyword evidence="3" id="KW-0804">Transcription</keyword>
<dbReference type="InterPro" id="IPR009057">
    <property type="entry name" value="Homeodomain-like_sf"/>
</dbReference>
<organism evidence="6 7">
    <name type="scientific">Alistipes intestinihominis</name>
    <dbReference type="NCBI Taxonomy" id="3133172"/>
    <lineage>
        <taxon>Bacteria</taxon>
        <taxon>Pseudomonadati</taxon>
        <taxon>Bacteroidota</taxon>
        <taxon>Bacteroidia</taxon>
        <taxon>Bacteroidales</taxon>
        <taxon>Rikenellaceae</taxon>
        <taxon>Alistipes</taxon>
    </lineage>
</organism>
<name>A0ABV1GWM0_9BACT</name>
<keyword evidence="2 4" id="KW-0238">DNA-binding</keyword>
<sequence length="192" mass="21742">MNREEMLKAACGLFLHEGIRNLSLNKIADRLGVTRHDLHASFGDKRELAELSVEYGLRQLDETLQAAEASSASPVEALIRTSVAVCDAFGQMSWMFSEDAPSYPAVIDAIGQSRRKLQERQQRLFLQGVGQGYLLGEVYYEVFEQLFWQNAMTESRYRESTLRVLFTVVRGSATERGRQEAERVREAMGLTD</sequence>
<protein>
    <submittedName>
        <fullName evidence="6">TetR/AcrR family transcriptional regulator</fullName>
    </submittedName>
</protein>
<evidence type="ECO:0000259" key="5">
    <source>
        <dbReference type="PROSITE" id="PS50977"/>
    </source>
</evidence>
<proteinExistence type="predicted"/>
<dbReference type="GeneID" id="78179106"/>
<dbReference type="Proteomes" id="UP001460202">
    <property type="component" value="Unassembled WGS sequence"/>
</dbReference>
<dbReference type="SUPFAM" id="SSF46689">
    <property type="entry name" value="Homeodomain-like"/>
    <property type="match status" value="1"/>
</dbReference>
<evidence type="ECO:0000256" key="1">
    <source>
        <dbReference type="ARBA" id="ARBA00023015"/>
    </source>
</evidence>
<evidence type="ECO:0000313" key="7">
    <source>
        <dbReference type="Proteomes" id="UP001460202"/>
    </source>
</evidence>
<feature type="domain" description="HTH tetR-type" evidence="5">
    <location>
        <begin position="1"/>
        <end position="60"/>
    </location>
</feature>
<comment type="caution">
    <text evidence="6">The sequence shown here is derived from an EMBL/GenBank/DDBJ whole genome shotgun (WGS) entry which is preliminary data.</text>
</comment>
<evidence type="ECO:0000256" key="3">
    <source>
        <dbReference type="ARBA" id="ARBA00023163"/>
    </source>
</evidence>
<dbReference type="InterPro" id="IPR001647">
    <property type="entry name" value="HTH_TetR"/>
</dbReference>
<keyword evidence="1" id="KW-0805">Transcription regulation</keyword>
<dbReference type="Gene3D" id="1.10.357.10">
    <property type="entry name" value="Tetracycline Repressor, domain 2"/>
    <property type="match status" value="1"/>
</dbReference>
<evidence type="ECO:0000256" key="2">
    <source>
        <dbReference type="ARBA" id="ARBA00023125"/>
    </source>
</evidence>
<dbReference type="PROSITE" id="PS50977">
    <property type="entry name" value="HTH_TETR_2"/>
    <property type="match status" value="1"/>
</dbReference>
<dbReference type="PANTHER" id="PTHR30055:SF234">
    <property type="entry name" value="HTH-TYPE TRANSCRIPTIONAL REGULATOR BETI"/>
    <property type="match status" value="1"/>
</dbReference>
<reference evidence="6 7" key="1">
    <citation type="submission" date="2024-03" db="EMBL/GenBank/DDBJ databases">
        <title>Human intestinal bacterial collection.</title>
        <authorList>
            <person name="Pauvert C."/>
            <person name="Hitch T.C.A."/>
            <person name="Clavel T."/>
        </authorList>
    </citation>
    <scope>NUCLEOTIDE SEQUENCE [LARGE SCALE GENOMIC DNA]</scope>
    <source>
        <strain evidence="6 7">CLA-KB-H122</strain>
    </source>
</reference>